<reference evidence="1" key="1">
    <citation type="journal article" date="2020" name="Stud. Mycol.">
        <title>101 Dothideomycetes genomes: a test case for predicting lifestyles and emergence of pathogens.</title>
        <authorList>
            <person name="Haridas S."/>
            <person name="Albert R."/>
            <person name="Binder M."/>
            <person name="Bloem J."/>
            <person name="Labutti K."/>
            <person name="Salamov A."/>
            <person name="Andreopoulos B."/>
            <person name="Baker S."/>
            <person name="Barry K."/>
            <person name="Bills G."/>
            <person name="Bluhm B."/>
            <person name="Cannon C."/>
            <person name="Castanera R."/>
            <person name="Culley D."/>
            <person name="Daum C."/>
            <person name="Ezra D."/>
            <person name="Gonzalez J."/>
            <person name="Henrissat B."/>
            <person name="Kuo A."/>
            <person name="Liang C."/>
            <person name="Lipzen A."/>
            <person name="Lutzoni F."/>
            <person name="Magnuson J."/>
            <person name="Mondo S."/>
            <person name="Nolan M."/>
            <person name="Ohm R."/>
            <person name="Pangilinan J."/>
            <person name="Park H.-J."/>
            <person name="Ramirez L."/>
            <person name="Alfaro M."/>
            <person name="Sun H."/>
            <person name="Tritt A."/>
            <person name="Yoshinaga Y."/>
            <person name="Zwiers L.-H."/>
            <person name="Turgeon B."/>
            <person name="Goodwin S."/>
            <person name="Spatafora J."/>
            <person name="Crous P."/>
            <person name="Grigoriev I."/>
        </authorList>
    </citation>
    <scope>NUCLEOTIDE SEQUENCE</scope>
    <source>
        <strain evidence="1">CBS 115976</strain>
    </source>
</reference>
<proteinExistence type="predicted"/>
<dbReference type="EMBL" id="MU004231">
    <property type="protein sequence ID" value="KAF2673640.1"/>
    <property type="molecule type" value="Genomic_DNA"/>
</dbReference>
<evidence type="ECO:0000313" key="1">
    <source>
        <dbReference type="EMBL" id="KAF2673640.1"/>
    </source>
</evidence>
<organism evidence="1 2">
    <name type="scientific">Microthyrium microscopicum</name>
    <dbReference type="NCBI Taxonomy" id="703497"/>
    <lineage>
        <taxon>Eukaryota</taxon>
        <taxon>Fungi</taxon>
        <taxon>Dikarya</taxon>
        <taxon>Ascomycota</taxon>
        <taxon>Pezizomycotina</taxon>
        <taxon>Dothideomycetes</taxon>
        <taxon>Dothideomycetes incertae sedis</taxon>
        <taxon>Microthyriales</taxon>
        <taxon>Microthyriaceae</taxon>
        <taxon>Microthyrium</taxon>
    </lineage>
</organism>
<sequence>MPLPVSSGKPTWFLHDYFHWQDWFDYIKRRAISLEVWDYVDPAGKLEPPSMPAEPTGSLTSTSLPNEVLLYNIKRDRYVSPTYLLPTSPMRYTLHQDVRNVILATRPSGP</sequence>
<keyword evidence="2" id="KW-1185">Reference proteome</keyword>
<dbReference type="Proteomes" id="UP000799302">
    <property type="component" value="Unassembled WGS sequence"/>
</dbReference>
<accession>A0A6A6UPE5</accession>
<gene>
    <name evidence="1" type="ORF">BT63DRAFT_162718</name>
</gene>
<dbReference type="AlphaFoldDB" id="A0A6A6UPE5"/>
<evidence type="ECO:0000313" key="2">
    <source>
        <dbReference type="Proteomes" id="UP000799302"/>
    </source>
</evidence>
<protein>
    <submittedName>
        <fullName evidence="1">Uncharacterized protein</fullName>
    </submittedName>
</protein>
<name>A0A6A6UPE5_9PEZI</name>